<protein>
    <submittedName>
        <fullName evidence="1">Uncharacterized protein</fullName>
    </submittedName>
</protein>
<dbReference type="AlphaFoldDB" id="A0A075HFA1"/>
<name>A0A075HFA1_9ARCH</name>
<accession>A0A075HFA1</accession>
<proteinExistence type="predicted"/>
<sequence>MYSMDYRLTDEDKERIKLLNEVYKNKLKNFSLEQLIRLQELLEKKDYSHQKKADKSKKKLLSQINVEIYKRDDAAIWK</sequence>
<dbReference type="EMBL" id="KF901006">
    <property type="protein sequence ID" value="AIF14639.1"/>
    <property type="molecule type" value="Genomic_DNA"/>
</dbReference>
<evidence type="ECO:0000313" key="1">
    <source>
        <dbReference type="EMBL" id="AIF14639.1"/>
    </source>
</evidence>
<reference evidence="1" key="1">
    <citation type="journal article" date="2014" name="Genome Biol. Evol.">
        <title>Pangenome evidence for extensive interdomain horizontal transfer affecting lineage core and shell genes in uncultured planktonic thaumarchaeota and euryarchaeota.</title>
        <authorList>
            <person name="Deschamps P."/>
            <person name="Zivanovic Y."/>
            <person name="Moreira D."/>
            <person name="Rodriguez-Valera F."/>
            <person name="Lopez-Garcia P."/>
        </authorList>
    </citation>
    <scope>NUCLEOTIDE SEQUENCE</scope>
</reference>
<organism evidence="1">
    <name type="scientific">uncultured marine thaumarchaeote KM3_67_E09</name>
    <dbReference type="NCBI Taxonomy" id="1456238"/>
    <lineage>
        <taxon>Archaea</taxon>
        <taxon>Nitrososphaerota</taxon>
        <taxon>environmental samples</taxon>
    </lineage>
</organism>